<dbReference type="Gene3D" id="1.10.357.10">
    <property type="entry name" value="Tetracycline Repressor, domain 2"/>
    <property type="match status" value="1"/>
</dbReference>
<dbReference type="GO" id="GO:0000976">
    <property type="term" value="F:transcription cis-regulatory region binding"/>
    <property type="evidence" value="ECO:0007669"/>
    <property type="project" value="TreeGrafter"/>
</dbReference>
<protein>
    <submittedName>
        <fullName evidence="3">TetR/AcrR family transcriptional regulator</fullName>
    </submittedName>
</protein>
<dbReference type="InterPro" id="IPR001647">
    <property type="entry name" value="HTH_TetR"/>
</dbReference>
<gene>
    <name evidence="3" type="ORF">JJB74_28160</name>
</gene>
<evidence type="ECO:0000259" key="2">
    <source>
        <dbReference type="Pfam" id="PF00440"/>
    </source>
</evidence>
<keyword evidence="1" id="KW-0238">DNA-binding</keyword>
<dbReference type="AlphaFoldDB" id="A0A934SXT0"/>
<evidence type="ECO:0000313" key="3">
    <source>
        <dbReference type="EMBL" id="MBK4738510.1"/>
    </source>
</evidence>
<dbReference type="Pfam" id="PF00440">
    <property type="entry name" value="TetR_N"/>
    <property type="match status" value="1"/>
</dbReference>
<sequence length="227" mass="25362">MTSVDTITRIKLAAQRLFARLGVEAVTVRDIVAAAQLKNPGSLNYYFRSKEELIRQTIVDAMGEANALWGKRLAVIEAHGGPSSLREVVSALVTWPLSKPADGSVSHTARFLTMVLQTRTQMLRTLTREMRYGEYDRALAHMRGFLRELPEEVVDQRLVFFFWSLTGFLAAYEAFIDSGSQGESIWSRTDPFENFIDSMVGLLNAPVGNQTLSQESSHMLSKKASLT</sequence>
<dbReference type="InterPro" id="IPR050109">
    <property type="entry name" value="HTH-type_TetR-like_transc_reg"/>
</dbReference>
<reference evidence="3" key="1">
    <citation type="submission" date="2021-01" db="EMBL/GenBank/DDBJ databases">
        <title>Genome sequence of strain Noviherbaspirillum sp. DKR-6.</title>
        <authorList>
            <person name="Chaudhary D.K."/>
        </authorList>
    </citation>
    <scope>NUCLEOTIDE SEQUENCE</scope>
    <source>
        <strain evidence="3">DKR-6</strain>
    </source>
</reference>
<dbReference type="GO" id="GO:0003700">
    <property type="term" value="F:DNA-binding transcription factor activity"/>
    <property type="evidence" value="ECO:0007669"/>
    <property type="project" value="TreeGrafter"/>
</dbReference>
<dbReference type="InterPro" id="IPR009057">
    <property type="entry name" value="Homeodomain-like_sf"/>
</dbReference>
<dbReference type="Proteomes" id="UP000622890">
    <property type="component" value="Unassembled WGS sequence"/>
</dbReference>
<dbReference type="PANTHER" id="PTHR30055:SF235">
    <property type="entry name" value="TRANSCRIPTIONAL REGULATORY PROTEIN"/>
    <property type="match status" value="1"/>
</dbReference>
<evidence type="ECO:0000313" key="4">
    <source>
        <dbReference type="Proteomes" id="UP000622890"/>
    </source>
</evidence>
<dbReference type="SUPFAM" id="SSF46689">
    <property type="entry name" value="Homeodomain-like"/>
    <property type="match status" value="1"/>
</dbReference>
<name>A0A934SXT0_9BURK</name>
<evidence type="ECO:0000256" key="1">
    <source>
        <dbReference type="ARBA" id="ARBA00023125"/>
    </source>
</evidence>
<dbReference type="RefSeq" id="WP_200597797.1">
    <property type="nucleotide sequence ID" value="NZ_JAEPBG010000022.1"/>
</dbReference>
<feature type="domain" description="HTH tetR-type" evidence="2">
    <location>
        <begin position="13"/>
        <end position="55"/>
    </location>
</feature>
<dbReference type="EMBL" id="JAEPBG010000022">
    <property type="protein sequence ID" value="MBK4738510.1"/>
    <property type="molecule type" value="Genomic_DNA"/>
</dbReference>
<comment type="caution">
    <text evidence="3">The sequence shown here is derived from an EMBL/GenBank/DDBJ whole genome shotgun (WGS) entry which is preliminary data.</text>
</comment>
<organism evidence="3 4">
    <name type="scientific">Noviherbaspirillum pedocola</name>
    <dbReference type="NCBI Taxonomy" id="2801341"/>
    <lineage>
        <taxon>Bacteria</taxon>
        <taxon>Pseudomonadati</taxon>
        <taxon>Pseudomonadota</taxon>
        <taxon>Betaproteobacteria</taxon>
        <taxon>Burkholderiales</taxon>
        <taxon>Oxalobacteraceae</taxon>
        <taxon>Noviherbaspirillum</taxon>
    </lineage>
</organism>
<keyword evidence="4" id="KW-1185">Reference proteome</keyword>
<dbReference type="PANTHER" id="PTHR30055">
    <property type="entry name" value="HTH-TYPE TRANSCRIPTIONAL REGULATOR RUTR"/>
    <property type="match status" value="1"/>
</dbReference>
<proteinExistence type="predicted"/>
<accession>A0A934SXT0</accession>